<evidence type="ECO:0000313" key="3">
    <source>
        <dbReference type="Proteomes" id="UP000251088"/>
    </source>
</evidence>
<evidence type="ECO:0000313" key="2">
    <source>
        <dbReference type="EMBL" id="SQC08955.1"/>
    </source>
</evidence>
<organism evidence="2 3">
    <name type="scientific">Klebsiella pneumoniae</name>
    <dbReference type="NCBI Taxonomy" id="573"/>
    <lineage>
        <taxon>Bacteria</taxon>
        <taxon>Pseudomonadati</taxon>
        <taxon>Pseudomonadota</taxon>
        <taxon>Gammaproteobacteria</taxon>
        <taxon>Enterobacterales</taxon>
        <taxon>Enterobacteriaceae</taxon>
        <taxon>Klebsiella/Raoultella group</taxon>
        <taxon>Klebsiella</taxon>
        <taxon>Klebsiella pneumoniae complex</taxon>
    </lineage>
</organism>
<name>A0A2X3CK73_KLEPN</name>
<protein>
    <submittedName>
        <fullName evidence="2">Replication protein</fullName>
    </submittedName>
</protein>
<dbReference type="SUPFAM" id="SSF46785">
    <property type="entry name" value="Winged helix' DNA-binding domain"/>
    <property type="match status" value="1"/>
</dbReference>
<dbReference type="InterPro" id="IPR036390">
    <property type="entry name" value="WH_DNA-bd_sf"/>
</dbReference>
<evidence type="ECO:0000256" key="1">
    <source>
        <dbReference type="SAM" id="MobiDB-lite"/>
    </source>
</evidence>
<gene>
    <name evidence="2" type="ORF">NCTC9128_00910</name>
</gene>
<proteinExistence type="predicted"/>
<dbReference type="Pfam" id="PF13730">
    <property type="entry name" value="HTH_36"/>
    <property type="match status" value="1"/>
</dbReference>
<sequence length="259" mass="28832">MPGKSVRVNNPEVAREHVTYGESNGGSKWETHLRKLVLIKLADNANDKGECWPSYQHIADQCECSKSAVRNHIDALEDMGLLKRENRVGVNNGKGNTSNVYYLNLDATPMPSKSTGVCHEIAPPMPSDGTPPMPPDGTRTSHSFEPVTEPDSLSARGQFISEAAKRRIGISPNEEIPFPPAFKPSADHIAIASEKGINIETELLNFRDYHQARGTKLIDWNSAFRVWLRNARVNPLSGRQRSEPDSPHWNSPEGWKDFI</sequence>
<dbReference type="Gene3D" id="1.10.10.10">
    <property type="entry name" value="Winged helix-like DNA-binding domain superfamily/Winged helix DNA-binding domain"/>
    <property type="match status" value="1"/>
</dbReference>
<dbReference type="AlphaFoldDB" id="A0A2X3CK73"/>
<feature type="region of interest" description="Disordered" evidence="1">
    <location>
        <begin position="236"/>
        <end position="259"/>
    </location>
</feature>
<dbReference type="InterPro" id="IPR036388">
    <property type="entry name" value="WH-like_DNA-bd_sf"/>
</dbReference>
<feature type="compositionally biased region" description="Pro residues" evidence="1">
    <location>
        <begin position="126"/>
        <end position="135"/>
    </location>
</feature>
<dbReference type="Proteomes" id="UP000251088">
    <property type="component" value="Unassembled WGS sequence"/>
</dbReference>
<dbReference type="EMBL" id="UAWN01000004">
    <property type="protein sequence ID" value="SQC08955.1"/>
    <property type="molecule type" value="Genomic_DNA"/>
</dbReference>
<feature type="region of interest" description="Disordered" evidence="1">
    <location>
        <begin position="126"/>
        <end position="152"/>
    </location>
</feature>
<accession>A0A2X3CK73</accession>
<reference evidence="2 3" key="1">
    <citation type="submission" date="2018-06" db="EMBL/GenBank/DDBJ databases">
        <authorList>
            <consortium name="Pathogen Informatics"/>
            <person name="Doyle S."/>
        </authorList>
    </citation>
    <scope>NUCLEOTIDE SEQUENCE [LARGE SCALE GENOMIC DNA]</scope>
    <source>
        <strain evidence="2 3">NCTC9128</strain>
    </source>
</reference>